<feature type="compositionally biased region" description="Basic and acidic residues" evidence="1">
    <location>
        <begin position="143"/>
        <end position="158"/>
    </location>
</feature>
<dbReference type="InterPro" id="IPR043424">
    <property type="entry name" value="BLT-like"/>
</dbReference>
<dbReference type="EMBL" id="BQKI01000001">
    <property type="protein sequence ID" value="GJM84970.1"/>
    <property type="molecule type" value="Genomic_DNA"/>
</dbReference>
<reference evidence="2" key="1">
    <citation type="journal article" date="2018" name="DNA Res.">
        <title>Multiple hybrid de novo genome assembly of finger millet, an orphan allotetraploid crop.</title>
        <authorList>
            <person name="Hatakeyama M."/>
            <person name="Aluri S."/>
            <person name="Balachadran M.T."/>
            <person name="Sivarajan S.R."/>
            <person name="Patrignani A."/>
            <person name="Gruter S."/>
            <person name="Poveda L."/>
            <person name="Shimizu-Inatsugi R."/>
            <person name="Baeten J."/>
            <person name="Francoijs K.J."/>
            <person name="Nataraja K.N."/>
            <person name="Reddy Y.A.N."/>
            <person name="Phadnis S."/>
            <person name="Ravikumar R.L."/>
            <person name="Schlapbach R."/>
            <person name="Sreeman S.M."/>
            <person name="Shimizu K.K."/>
        </authorList>
    </citation>
    <scope>NUCLEOTIDE SEQUENCE</scope>
</reference>
<feature type="compositionally biased region" description="Basic and acidic residues" evidence="1">
    <location>
        <begin position="81"/>
        <end position="104"/>
    </location>
</feature>
<keyword evidence="3" id="KW-1185">Reference proteome</keyword>
<feature type="region of interest" description="Disordered" evidence="1">
    <location>
        <begin position="64"/>
        <end position="116"/>
    </location>
</feature>
<proteinExistence type="predicted"/>
<accession>A0AAV5BH60</accession>
<dbReference type="PANTHER" id="PTHR31071:SF63">
    <property type="entry name" value="OS02G0506100 PROTEIN"/>
    <property type="match status" value="1"/>
</dbReference>
<dbReference type="Proteomes" id="UP001054889">
    <property type="component" value="Unassembled WGS sequence"/>
</dbReference>
<dbReference type="PANTHER" id="PTHR31071">
    <property type="entry name" value="GB|AAF24581.1"/>
    <property type="match status" value="1"/>
</dbReference>
<gene>
    <name evidence="2" type="primary">ga00690</name>
    <name evidence="2" type="ORF">PR202_ga00690</name>
</gene>
<comment type="caution">
    <text evidence="2">The sequence shown here is derived from an EMBL/GenBank/DDBJ whole genome shotgun (WGS) entry which is preliminary data.</text>
</comment>
<feature type="region of interest" description="Disordered" evidence="1">
    <location>
        <begin position="1"/>
        <end position="31"/>
    </location>
</feature>
<feature type="compositionally biased region" description="Basic and acidic residues" evidence="1">
    <location>
        <begin position="19"/>
        <end position="28"/>
    </location>
</feature>
<organism evidence="2 3">
    <name type="scientific">Eleusine coracana subsp. coracana</name>
    <dbReference type="NCBI Taxonomy" id="191504"/>
    <lineage>
        <taxon>Eukaryota</taxon>
        <taxon>Viridiplantae</taxon>
        <taxon>Streptophyta</taxon>
        <taxon>Embryophyta</taxon>
        <taxon>Tracheophyta</taxon>
        <taxon>Spermatophyta</taxon>
        <taxon>Magnoliopsida</taxon>
        <taxon>Liliopsida</taxon>
        <taxon>Poales</taxon>
        <taxon>Poaceae</taxon>
        <taxon>PACMAD clade</taxon>
        <taxon>Chloridoideae</taxon>
        <taxon>Cynodonteae</taxon>
        <taxon>Eleusininae</taxon>
        <taxon>Eleusine</taxon>
    </lineage>
</organism>
<name>A0AAV5BH60_ELECO</name>
<protein>
    <submittedName>
        <fullName evidence="2">Uncharacterized protein</fullName>
    </submittedName>
</protein>
<evidence type="ECO:0000313" key="3">
    <source>
        <dbReference type="Proteomes" id="UP001054889"/>
    </source>
</evidence>
<evidence type="ECO:0000256" key="1">
    <source>
        <dbReference type="SAM" id="MobiDB-lite"/>
    </source>
</evidence>
<feature type="region of interest" description="Disordered" evidence="1">
    <location>
        <begin position="135"/>
        <end position="158"/>
    </location>
</feature>
<sequence length="176" mass="19751">MDLAASENIEVDAAAGPVEEERASAAERHRGRWRRTVQQIHEDPALLQEFALRSELDAARARTRQLARDHMRSHVSVGGEEAERQQQMREEEMHAWKSPHREKSAAAARVVASELDEEQRAERVGARLGEALAEAEAALPARADAERERRARERAEKARDELALAAVGGPVAERRW</sequence>
<dbReference type="AlphaFoldDB" id="A0AAV5BH60"/>
<evidence type="ECO:0000313" key="2">
    <source>
        <dbReference type="EMBL" id="GJM84970.1"/>
    </source>
</evidence>
<reference evidence="2" key="2">
    <citation type="submission" date="2021-12" db="EMBL/GenBank/DDBJ databases">
        <title>Resequencing data analysis of finger millet.</title>
        <authorList>
            <person name="Hatakeyama M."/>
            <person name="Aluri S."/>
            <person name="Balachadran M.T."/>
            <person name="Sivarajan S.R."/>
            <person name="Poveda L."/>
            <person name="Shimizu-Inatsugi R."/>
            <person name="Schlapbach R."/>
            <person name="Sreeman S.M."/>
            <person name="Shimizu K.K."/>
        </authorList>
    </citation>
    <scope>NUCLEOTIDE SEQUENCE</scope>
</reference>